<reference evidence="1 2" key="1">
    <citation type="submission" date="2024-03" db="EMBL/GenBank/DDBJ databases">
        <title>Actinomycetospora sp. OC33-EN06, a novel actinomycete isolated from wild orchid (Aerides multiflora).</title>
        <authorList>
            <person name="Suriyachadkun C."/>
        </authorList>
    </citation>
    <scope>NUCLEOTIDE SEQUENCE [LARGE SCALE GENOMIC DNA]</scope>
    <source>
        <strain evidence="1 2">OC33-EN06</strain>
    </source>
</reference>
<comment type="caution">
    <text evidence="1">The sequence shown here is derived from an EMBL/GenBank/DDBJ whole genome shotgun (WGS) entry which is preliminary data.</text>
</comment>
<dbReference type="Proteomes" id="UP001370100">
    <property type="component" value="Unassembled WGS sequence"/>
</dbReference>
<sequence length="72" mass="7891">MIGTPIFDELMAFGALAQALPGEEPYEVPAEGDEVCDRCRCSMTSYVRVEHPEHPGQHDLVCPGCVREEVTA</sequence>
<gene>
    <name evidence="1" type="ORF">WCD41_06910</name>
</gene>
<dbReference type="RefSeq" id="WP_337712665.1">
    <property type="nucleotide sequence ID" value="NZ_JBBEGL010000002.1"/>
</dbReference>
<evidence type="ECO:0000313" key="1">
    <source>
        <dbReference type="EMBL" id="MEJ2886177.1"/>
    </source>
</evidence>
<protein>
    <recommendedName>
        <fullName evidence="3">Small CPxCG-related zinc finger protein</fullName>
    </recommendedName>
</protein>
<accession>A0ABU8N2J3</accession>
<evidence type="ECO:0000313" key="2">
    <source>
        <dbReference type="Proteomes" id="UP001370100"/>
    </source>
</evidence>
<evidence type="ECO:0008006" key="3">
    <source>
        <dbReference type="Google" id="ProtNLM"/>
    </source>
</evidence>
<name>A0ABU8N2J3_9PSEU</name>
<organism evidence="1 2">
    <name type="scientific">Actinomycetospora aeridis</name>
    <dbReference type="NCBI Taxonomy" id="3129231"/>
    <lineage>
        <taxon>Bacteria</taxon>
        <taxon>Bacillati</taxon>
        <taxon>Actinomycetota</taxon>
        <taxon>Actinomycetes</taxon>
        <taxon>Pseudonocardiales</taxon>
        <taxon>Pseudonocardiaceae</taxon>
        <taxon>Actinomycetospora</taxon>
    </lineage>
</organism>
<proteinExistence type="predicted"/>
<keyword evidence="2" id="KW-1185">Reference proteome</keyword>
<dbReference type="EMBL" id="JBBEGL010000002">
    <property type="protein sequence ID" value="MEJ2886177.1"/>
    <property type="molecule type" value="Genomic_DNA"/>
</dbReference>